<accession>A0AC35FH61</accession>
<dbReference type="WBParaSite" id="PS1159_v2.g17446.t1">
    <property type="protein sequence ID" value="PS1159_v2.g17446.t1"/>
    <property type="gene ID" value="PS1159_v2.g17446"/>
</dbReference>
<organism evidence="1 2">
    <name type="scientific">Panagrolaimus sp. PS1159</name>
    <dbReference type="NCBI Taxonomy" id="55785"/>
    <lineage>
        <taxon>Eukaryota</taxon>
        <taxon>Metazoa</taxon>
        <taxon>Ecdysozoa</taxon>
        <taxon>Nematoda</taxon>
        <taxon>Chromadorea</taxon>
        <taxon>Rhabditida</taxon>
        <taxon>Tylenchina</taxon>
        <taxon>Panagrolaimomorpha</taxon>
        <taxon>Panagrolaimoidea</taxon>
        <taxon>Panagrolaimidae</taxon>
        <taxon>Panagrolaimus</taxon>
    </lineage>
</organism>
<reference evidence="2" key="1">
    <citation type="submission" date="2022-11" db="UniProtKB">
        <authorList>
            <consortium name="WormBaseParasite"/>
        </authorList>
    </citation>
    <scope>IDENTIFICATION</scope>
</reference>
<name>A0AC35FH61_9BILA</name>
<sequence>MYKLFLLSIDYFVFLKLVLHKLSDHGRCPDKLIIFRNGCCEGQFKRVLSKVTVVVPNRMHNLRFMLDNANPQMRPPEQNVKPGKIVDTVVVHPSYNEFYLNPHVALQGTAKTPRFA</sequence>
<evidence type="ECO:0000313" key="2">
    <source>
        <dbReference type="WBParaSite" id="PS1159_v2.g17446.t1"/>
    </source>
</evidence>
<protein>
    <submittedName>
        <fullName evidence="2">Piwi domain-containing protein</fullName>
    </submittedName>
</protein>
<dbReference type="Proteomes" id="UP000887580">
    <property type="component" value="Unplaced"/>
</dbReference>
<evidence type="ECO:0000313" key="1">
    <source>
        <dbReference type="Proteomes" id="UP000887580"/>
    </source>
</evidence>
<proteinExistence type="predicted"/>